<dbReference type="Proteomes" id="UP000250572">
    <property type="component" value="Unassembled WGS sequence"/>
</dbReference>
<dbReference type="EMBL" id="NHOQ01001000">
    <property type="protein sequence ID" value="PWA27929.1"/>
    <property type="molecule type" value="Genomic_DNA"/>
</dbReference>
<evidence type="ECO:0000313" key="2">
    <source>
        <dbReference type="EMBL" id="PWA27929.1"/>
    </source>
</evidence>
<sequence length="269" mass="27729">MGLSSTSAAQQTLCGFPGLLDWNNLAAIPIARSHSEDSNSAHPRGVGCLLPWAKRTRVGRRYLLTTASSGSAKGLQVISDRLADNFSILPGHHGAGDNGSGGGKDGHASAEAEDGERSGARCAQGGGRWEGGSASLPLSVNRFLPAAAPTQASERKKVNFGACSGGVEGSAPHAWRLSVLDVAVAGSIPGPDDICRMSSPFSCQPPVLQWAAGILLSYERLKATPRLKAFANFPGVSRGSDSMASGSEGDDGGIALDIDDVHMLLQDIL</sequence>
<comment type="caution">
    <text evidence="2">The sequence shown here is derived from an EMBL/GenBank/DDBJ whole genome shotgun (WGS) entry which is preliminary data.</text>
</comment>
<proteinExistence type="predicted"/>
<feature type="region of interest" description="Disordered" evidence="1">
    <location>
        <begin position="89"/>
        <end position="128"/>
    </location>
</feature>
<keyword evidence="3" id="KW-1185">Reference proteome</keyword>
<evidence type="ECO:0000256" key="1">
    <source>
        <dbReference type="SAM" id="MobiDB-lite"/>
    </source>
</evidence>
<evidence type="ECO:0000313" key="3">
    <source>
        <dbReference type="Proteomes" id="UP000250572"/>
    </source>
</evidence>
<dbReference type="AlphaFoldDB" id="A0A315VZP5"/>
<reference evidence="2 3" key="1">
    <citation type="journal article" date="2018" name="G3 (Bethesda)">
        <title>A High-Quality Reference Genome for the Invasive Mosquitofish Gambusia affinis Using a Chicago Library.</title>
        <authorList>
            <person name="Hoffberg S.L."/>
            <person name="Troendle N.J."/>
            <person name="Glenn T.C."/>
            <person name="Mahmud O."/>
            <person name="Louha S."/>
            <person name="Chalopin D."/>
            <person name="Bennetzen J.L."/>
            <person name="Mauricio R."/>
        </authorList>
    </citation>
    <scope>NUCLEOTIDE SEQUENCE [LARGE SCALE GENOMIC DNA]</scope>
    <source>
        <strain evidence="2">NE01/NJP1002.9</strain>
        <tissue evidence="2">Muscle</tissue>
    </source>
</reference>
<accession>A0A315VZP5</accession>
<name>A0A315VZP5_GAMAF</name>
<protein>
    <submittedName>
        <fullName evidence="2">Uncharacterized protein</fullName>
    </submittedName>
</protein>
<organism evidence="2 3">
    <name type="scientific">Gambusia affinis</name>
    <name type="common">Western mosquitofish</name>
    <name type="synonym">Heterandria affinis</name>
    <dbReference type="NCBI Taxonomy" id="33528"/>
    <lineage>
        <taxon>Eukaryota</taxon>
        <taxon>Metazoa</taxon>
        <taxon>Chordata</taxon>
        <taxon>Craniata</taxon>
        <taxon>Vertebrata</taxon>
        <taxon>Euteleostomi</taxon>
        <taxon>Actinopterygii</taxon>
        <taxon>Neopterygii</taxon>
        <taxon>Teleostei</taxon>
        <taxon>Neoteleostei</taxon>
        <taxon>Acanthomorphata</taxon>
        <taxon>Ovalentaria</taxon>
        <taxon>Atherinomorphae</taxon>
        <taxon>Cyprinodontiformes</taxon>
        <taxon>Poeciliidae</taxon>
        <taxon>Poeciliinae</taxon>
        <taxon>Gambusia</taxon>
    </lineage>
</organism>
<gene>
    <name evidence="2" type="ORF">CCH79_00000558</name>
</gene>
<feature type="compositionally biased region" description="Basic and acidic residues" evidence="1">
    <location>
        <begin position="104"/>
        <end position="119"/>
    </location>
</feature>